<evidence type="ECO:0000313" key="1">
    <source>
        <dbReference type="EMBL" id="NNJ24320.1"/>
    </source>
</evidence>
<dbReference type="EMBL" id="WTPX01000006">
    <property type="protein sequence ID" value="NNJ24320.1"/>
    <property type="molecule type" value="Genomic_DNA"/>
</dbReference>
<evidence type="ECO:0000313" key="2">
    <source>
        <dbReference type="Proteomes" id="UP000609651"/>
    </source>
</evidence>
<proteinExistence type="predicted"/>
<organism evidence="1 2">
    <name type="scientific">Alienimonas chondri</name>
    <dbReference type="NCBI Taxonomy" id="2681879"/>
    <lineage>
        <taxon>Bacteria</taxon>
        <taxon>Pseudomonadati</taxon>
        <taxon>Planctomycetota</taxon>
        <taxon>Planctomycetia</taxon>
        <taxon>Planctomycetales</taxon>
        <taxon>Planctomycetaceae</taxon>
        <taxon>Alienimonas</taxon>
    </lineage>
</organism>
<dbReference type="RefSeq" id="WP_171183138.1">
    <property type="nucleotide sequence ID" value="NZ_WTPX01000006.1"/>
</dbReference>
<accession>A0ABX1V9Y3</accession>
<evidence type="ECO:0008006" key="3">
    <source>
        <dbReference type="Google" id="ProtNLM"/>
    </source>
</evidence>
<comment type="caution">
    <text evidence="1">The sequence shown here is derived from an EMBL/GenBank/DDBJ whole genome shotgun (WGS) entry which is preliminary data.</text>
</comment>
<protein>
    <recommendedName>
        <fullName evidence="3">AmmeMemoRadiSam system protein B</fullName>
    </recommendedName>
</protein>
<keyword evidence="2" id="KW-1185">Reference proteome</keyword>
<gene>
    <name evidence="1" type="ORF">LzC2_03760</name>
</gene>
<name>A0ABX1V9Y3_9PLAN</name>
<dbReference type="Proteomes" id="UP000609651">
    <property type="component" value="Unassembled WGS sequence"/>
</dbReference>
<reference evidence="1 2" key="1">
    <citation type="journal article" date="2020" name="Syst. Appl. Microbiol.">
        <title>Alienimonas chondri sp. nov., a novel planctomycete isolated from the biofilm of the red alga Chondrus crispus.</title>
        <authorList>
            <person name="Vitorino I."/>
            <person name="Albuquerque L."/>
            <person name="Wiegand S."/>
            <person name="Kallscheuer N."/>
            <person name="da Costa M.S."/>
            <person name="Lobo-da-Cunha A."/>
            <person name="Jogler C."/>
            <person name="Lage O.M."/>
        </authorList>
    </citation>
    <scope>NUCLEOTIDE SEQUENCE [LARGE SCALE GENOMIC DNA]</scope>
    <source>
        <strain evidence="1 2">LzC2</strain>
    </source>
</reference>
<sequence>MSEEIVAAKAGFHVEEQKLDEVSAYVRSVQSTSRGIESLPDRLLIAAPHAAFVDSPHIYALEESQAPFLIAVKQRQQVLVMLPSKIRRLSESRFQNFSGAGVVAQLIEREGELSRGEYCNCVRFPFYVTDQVSEDRAS</sequence>